<dbReference type="InterPro" id="IPR033906">
    <property type="entry name" value="Lipase_N"/>
</dbReference>
<name>A0A443SL97_9ACAR</name>
<keyword evidence="3" id="KW-0964">Secreted</keyword>
<feature type="binding site" evidence="6">
    <location>
        <position position="197"/>
    </location>
    <ligand>
        <name>Ca(2+)</name>
        <dbReference type="ChEBI" id="CHEBI:29108"/>
    </ligand>
</feature>
<dbReference type="PANTHER" id="PTHR11610">
    <property type="entry name" value="LIPASE"/>
    <property type="match status" value="1"/>
</dbReference>
<proteinExistence type="inferred from homology"/>
<keyword evidence="6" id="KW-0479">Metal-binding</keyword>
<evidence type="ECO:0000256" key="6">
    <source>
        <dbReference type="PIRSR" id="PIRSR000865-2"/>
    </source>
</evidence>
<evidence type="ECO:0000256" key="1">
    <source>
        <dbReference type="ARBA" id="ARBA00004613"/>
    </source>
</evidence>
<feature type="active site" description="Nucleophile" evidence="5">
    <location>
        <position position="160"/>
    </location>
</feature>
<dbReference type="Proteomes" id="UP000288716">
    <property type="component" value="Unassembled WGS sequence"/>
</dbReference>
<gene>
    <name evidence="9" type="ORF">B4U80_08234</name>
</gene>
<dbReference type="Gene3D" id="3.40.50.1820">
    <property type="entry name" value="alpha/beta hydrolase"/>
    <property type="match status" value="1"/>
</dbReference>
<keyword evidence="6" id="KW-0106">Calcium</keyword>
<dbReference type="AlphaFoldDB" id="A0A443SL97"/>
<dbReference type="InterPro" id="IPR016272">
    <property type="entry name" value="Lipase_LIPH"/>
</dbReference>
<dbReference type="GO" id="GO:0005615">
    <property type="term" value="C:extracellular space"/>
    <property type="evidence" value="ECO:0007669"/>
    <property type="project" value="TreeGrafter"/>
</dbReference>
<dbReference type="PRINTS" id="PR00821">
    <property type="entry name" value="TAGLIPASE"/>
</dbReference>
<evidence type="ECO:0000256" key="3">
    <source>
        <dbReference type="ARBA" id="ARBA00022525"/>
    </source>
</evidence>
<comment type="similarity">
    <text evidence="2 7">Belongs to the AB hydrolase superfamily. Lipase family.</text>
</comment>
<evidence type="ECO:0000256" key="7">
    <source>
        <dbReference type="RuleBase" id="RU004262"/>
    </source>
</evidence>
<dbReference type="GO" id="GO:0004806">
    <property type="term" value="F:triacylglycerol lipase activity"/>
    <property type="evidence" value="ECO:0007669"/>
    <property type="project" value="InterPro"/>
</dbReference>
<dbReference type="InterPro" id="IPR013818">
    <property type="entry name" value="Lipase"/>
</dbReference>
<dbReference type="EMBL" id="NCKV01001464">
    <property type="protein sequence ID" value="RWS28300.1"/>
    <property type="molecule type" value="Genomic_DNA"/>
</dbReference>
<sequence length="475" mass="54444">MFTIVNSICYPKVGCFETGGKFYHPLYRPLNLTPRSPEALDVKFFLYTRNNWKKEEQLIAENEASIVKSNFNPNVETKFIIHGYIDNLWFGEWMRKMKDEFLIKDEYNVILVDWSKGNLPPYPQAVSNARVVGAVIAFFVNYLKETTKITLDSVHIIGHSLGAQVASYAGKRLSKVGRITGLDPASPMFEYMSPEIRLSLNDAQLVDVIHTDTRTFNPLLAYHGAGMREAVGHFDFYSNGGDYQPGCAPLKSFVEHGAIEGFRVLLSCYHQRAIQIFINTINLNDCKNVAVQCIDWLAFSNGHCADCGNDGHQCAEVGYNANLYSKFKSNTSLSYYFNSGPPENLCLHQYLIKIKFAEDSSEERGDIKLTLFGDKTTNINFNEETQEFIPKSTIKYIKGFKHELKNVKRIQFKWTHRSRMLDFNSWRLFTTPSLKVKHLSMKLISMNKNEELCFKRDATIFSDTEANFRRVECID</sequence>
<dbReference type="GO" id="GO:0046872">
    <property type="term" value="F:metal ion binding"/>
    <property type="evidence" value="ECO:0007669"/>
    <property type="project" value="UniProtKB-KW"/>
</dbReference>
<evidence type="ECO:0000313" key="10">
    <source>
        <dbReference type="Proteomes" id="UP000288716"/>
    </source>
</evidence>
<feature type="domain" description="Lipase" evidence="8">
    <location>
        <begin position="7"/>
        <end position="339"/>
    </location>
</feature>
<keyword evidence="10" id="KW-1185">Reference proteome</keyword>
<feature type="binding site" evidence="6">
    <location>
        <position position="202"/>
    </location>
    <ligand>
        <name>Ca(2+)</name>
        <dbReference type="ChEBI" id="CHEBI:29108"/>
    </ligand>
</feature>
<evidence type="ECO:0000259" key="8">
    <source>
        <dbReference type="Pfam" id="PF00151"/>
    </source>
</evidence>
<dbReference type="VEuPathDB" id="VectorBase:LDEU003740"/>
<dbReference type="Pfam" id="PF00151">
    <property type="entry name" value="Lipase"/>
    <property type="match status" value="1"/>
</dbReference>
<dbReference type="STRING" id="299467.A0A443SL97"/>
<evidence type="ECO:0000313" key="9">
    <source>
        <dbReference type="EMBL" id="RWS28300.1"/>
    </source>
</evidence>
<dbReference type="PIRSF" id="PIRSF000865">
    <property type="entry name" value="Lipoprotein_lipase_LIPH"/>
    <property type="match status" value="1"/>
</dbReference>
<dbReference type="Gene3D" id="2.60.60.20">
    <property type="entry name" value="PLAT/LH2 domain"/>
    <property type="match status" value="1"/>
</dbReference>
<dbReference type="InterPro" id="IPR000734">
    <property type="entry name" value="TAG_lipase"/>
</dbReference>
<dbReference type="GO" id="GO:0016042">
    <property type="term" value="P:lipid catabolic process"/>
    <property type="evidence" value="ECO:0007669"/>
    <property type="project" value="TreeGrafter"/>
</dbReference>
<evidence type="ECO:0000256" key="5">
    <source>
        <dbReference type="PIRSR" id="PIRSR000865-1"/>
    </source>
</evidence>
<dbReference type="InterPro" id="IPR002331">
    <property type="entry name" value="Lipase_panc"/>
</dbReference>
<protein>
    <submittedName>
        <fullName evidence="9">Pancreatic triacylglycerol lipase-like protein</fullName>
    </submittedName>
</protein>
<keyword evidence="4" id="KW-1015">Disulfide bond</keyword>
<dbReference type="SUPFAM" id="SSF53474">
    <property type="entry name" value="alpha/beta-Hydrolases"/>
    <property type="match status" value="1"/>
</dbReference>
<comment type="subcellular location">
    <subcellularLocation>
        <location evidence="1">Secreted</location>
    </subcellularLocation>
</comment>
<evidence type="ECO:0000256" key="2">
    <source>
        <dbReference type="ARBA" id="ARBA00010701"/>
    </source>
</evidence>
<dbReference type="PRINTS" id="PR00823">
    <property type="entry name" value="PANCLIPASE"/>
</dbReference>
<comment type="caution">
    <text evidence="9">The sequence shown here is derived from an EMBL/GenBank/DDBJ whole genome shotgun (WGS) entry which is preliminary data.</text>
</comment>
<reference evidence="9 10" key="1">
    <citation type="journal article" date="2018" name="Gigascience">
        <title>Genomes of trombidid mites reveal novel predicted allergens and laterally-transferred genes associated with secondary metabolism.</title>
        <authorList>
            <person name="Dong X."/>
            <person name="Chaisiri K."/>
            <person name="Xia D."/>
            <person name="Armstrong S.D."/>
            <person name="Fang Y."/>
            <person name="Donnelly M.J."/>
            <person name="Kadowaki T."/>
            <person name="McGarry J.W."/>
            <person name="Darby A.C."/>
            <person name="Makepeace B.L."/>
        </authorList>
    </citation>
    <scope>NUCLEOTIDE SEQUENCE [LARGE SCALE GENOMIC DNA]</scope>
    <source>
        <strain evidence="9">UoL-UT</strain>
    </source>
</reference>
<dbReference type="InterPro" id="IPR029058">
    <property type="entry name" value="AB_hydrolase_fold"/>
</dbReference>
<feature type="active site" description="Charge relay system" evidence="5">
    <location>
        <position position="183"/>
    </location>
</feature>
<accession>A0A443SL97</accession>
<dbReference type="CDD" id="cd00707">
    <property type="entry name" value="Pancreat_lipase_like"/>
    <property type="match status" value="1"/>
</dbReference>
<dbReference type="FunFam" id="3.40.50.1820:FF:000033">
    <property type="entry name" value="Pancreatic triacylglycerol lipase"/>
    <property type="match status" value="1"/>
</dbReference>
<evidence type="ECO:0000256" key="4">
    <source>
        <dbReference type="ARBA" id="ARBA00023157"/>
    </source>
</evidence>
<organism evidence="9 10">
    <name type="scientific">Leptotrombidium deliense</name>
    <dbReference type="NCBI Taxonomy" id="299467"/>
    <lineage>
        <taxon>Eukaryota</taxon>
        <taxon>Metazoa</taxon>
        <taxon>Ecdysozoa</taxon>
        <taxon>Arthropoda</taxon>
        <taxon>Chelicerata</taxon>
        <taxon>Arachnida</taxon>
        <taxon>Acari</taxon>
        <taxon>Acariformes</taxon>
        <taxon>Trombidiformes</taxon>
        <taxon>Prostigmata</taxon>
        <taxon>Anystina</taxon>
        <taxon>Parasitengona</taxon>
        <taxon>Trombiculoidea</taxon>
        <taxon>Trombiculidae</taxon>
        <taxon>Leptotrombidium</taxon>
    </lineage>
</organism>
<dbReference type="PANTHER" id="PTHR11610:SF185">
    <property type="entry name" value="LD47264P"/>
    <property type="match status" value="1"/>
</dbReference>
<dbReference type="OrthoDB" id="199913at2759"/>
<feature type="active site" description="Charge relay system" evidence="5">
    <location>
        <position position="270"/>
    </location>
</feature>